<dbReference type="InterPro" id="IPR032710">
    <property type="entry name" value="NTF2-like_dom_sf"/>
</dbReference>
<dbReference type="Gene3D" id="3.10.450.50">
    <property type="match status" value="1"/>
</dbReference>
<protein>
    <recommendedName>
        <fullName evidence="1">SnoaL-like domain-containing protein</fullName>
    </recommendedName>
</protein>
<evidence type="ECO:0000313" key="2">
    <source>
        <dbReference type="EMBL" id="CBH47311.1"/>
    </source>
</evidence>
<sequence>MTEGTTVAAYELRALADRAEIGDVLLRYFRGVDRRDWNLVRGCFFEDAHNDYAPFYQGGLDDFMQFLADPGGFGLFDRTFHFTGNQLIELDGDTADAETYAMAQHTSAADAGHATRNFLVVWLRYLDRFERRDGRWAIADRRIEVDWIRNDVGGGWMDVPGQAPR</sequence>
<reference evidence="2" key="1">
    <citation type="journal article" date="2010" name="PLoS Genet.">
        <title>The genome of a pathogenic rhodococcus: cooptive virulence underpinned by key gene acquisitions.</title>
        <authorList>
            <person name="Letek M."/>
            <person name="Gonzalez P."/>
            <person name="Macarthur I."/>
            <person name="Rodriguez H."/>
            <person name="Freeman T.C."/>
            <person name="Valero-Rello A."/>
            <person name="Blanco M."/>
            <person name="Buckley T."/>
            <person name="Cherevach I."/>
            <person name="Fahey R."/>
            <person name="Hapeshi A."/>
            <person name="Holdstock J."/>
            <person name="Leadon D."/>
            <person name="Navas J."/>
            <person name="Ocampo A."/>
            <person name="Quail M.A."/>
            <person name="Sanders M."/>
            <person name="Scortti M.M."/>
            <person name="Prescott J.F."/>
            <person name="Fogarty U."/>
            <person name="Meijer W.G."/>
            <person name="Parkhill J."/>
            <person name="Bentley S.D."/>
            <person name="Vazquez-Boland J.A."/>
        </authorList>
    </citation>
    <scope>NUCLEOTIDE SEQUENCE [LARGE SCALE GENOMIC DNA]</scope>
    <source>
        <strain evidence="2 3">103S</strain>
    </source>
</reference>
<organism evidence="2">
    <name type="scientific">Rhodococcus hoagii (strain 103S)</name>
    <name type="common">Rhodococcus equi</name>
    <dbReference type="NCBI Taxonomy" id="685727"/>
    <lineage>
        <taxon>Bacteria</taxon>
        <taxon>Bacillati</taxon>
        <taxon>Actinomycetota</taxon>
        <taxon>Actinomycetes</taxon>
        <taxon>Mycobacteriales</taxon>
        <taxon>Nocardiaceae</taxon>
        <taxon>Prescottella</taxon>
    </lineage>
</organism>
<dbReference type="AlphaFoldDB" id="A0A3S5Y473"/>
<dbReference type="KEGG" id="req:REQ_12140"/>
<name>A0A3S5Y473_RHOH1</name>
<accession>A0A3S5Y473</accession>
<dbReference type="Pfam" id="PF13577">
    <property type="entry name" value="SnoaL_4"/>
    <property type="match status" value="1"/>
</dbReference>
<gene>
    <name evidence="2" type="ordered locus">REQ_12140</name>
</gene>
<proteinExistence type="predicted"/>
<dbReference type="SUPFAM" id="SSF54427">
    <property type="entry name" value="NTF2-like"/>
    <property type="match status" value="1"/>
</dbReference>
<dbReference type="EMBL" id="FN563149">
    <property type="protein sequence ID" value="CBH47311.1"/>
    <property type="molecule type" value="Genomic_DNA"/>
</dbReference>
<dbReference type="InterPro" id="IPR037401">
    <property type="entry name" value="SnoaL-like"/>
</dbReference>
<evidence type="ECO:0000259" key="1">
    <source>
        <dbReference type="Pfam" id="PF13577"/>
    </source>
</evidence>
<evidence type="ECO:0000313" key="3">
    <source>
        <dbReference type="Proteomes" id="UP000006892"/>
    </source>
</evidence>
<feature type="domain" description="SnoaL-like" evidence="1">
    <location>
        <begin position="14"/>
        <end position="142"/>
    </location>
</feature>
<dbReference type="Proteomes" id="UP001154400">
    <property type="component" value="Chromosome"/>
</dbReference>